<organism evidence="1 2">
    <name type="scientific">Candidatus Nomurabacteria bacterium GW2011_GWB1_43_7</name>
    <dbReference type="NCBI Taxonomy" id="1618747"/>
    <lineage>
        <taxon>Bacteria</taxon>
        <taxon>Candidatus Nomuraibacteriota</taxon>
    </lineage>
</organism>
<evidence type="ECO:0000313" key="2">
    <source>
        <dbReference type="Proteomes" id="UP000034751"/>
    </source>
</evidence>
<name>A0A0G1FBG0_9BACT</name>
<dbReference type="EMBL" id="LCGS01000006">
    <property type="protein sequence ID" value="KKT19701.1"/>
    <property type="molecule type" value="Genomic_DNA"/>
</dbReference>
<protein>
    <submittedName>
        <fullName evidence="1">Uncharacterized protein</fullName>
    </submittedName>
</protein>
<evidence type="ECO:0000313" key="1">
    <source>
        <dbReference type="EMBL" id="KKT19701.1"/>
    </source>
</evidence>
<dbReference type="AlphaFoldDB" id="A0A0G1FBG0"/>
<sequence length="265" mass="31083">MKNPFEINPSRYVRKRAREEGVKEIDEANTTENKPDGPIYFSYKYENGALIEAAEDEKGEISIFIKTNKGNFDLKSYIPEGWKFVSSKHPEVIAKAKSQRQRFKKYKFICDRGKKLIIIKNLSDPRDVFPILHEMGHALIIMNGPEFSNYIMRTRGLGGPHVLNETLSKEERRSWANALQLVRRFKSELSIDILEPFGSLEEAQKLMYANLSIYRYIGELEFEENRTKQWINSFFGKLLSESDMRFMEQLFDKRKLAKRYGQKTD</sequence>
<gene>
    <name evidence="1" type="ORF">UW02_C0006G0007</name>
</gene>
<reference evidence="1 2" key="1">
    <citation type="journal article" date="2015" name="Nature">
        <title>rRNA introns, odd ribosomes, and small enigmatic genomes across a large radiation of phyla.</title>
        <authorList>
            <person name="Brown C.T."/>
            <person name="Hug L.A."/>
            <person name="Thomas B.C."/>
            <person name="Sharon I."/>
            <person name="Castelle C.J."/>
            <person name="Singh A."/>
            <person name="Wilkins M.J."/>
            <person name="Williams K.H."/>
            <person name="Banfield J.F."/>
        </authorList>
    </citation>
    <scope>NUCLEOTIDE SEQUENCE [LARGE SCALE GENOMIC DNA]</scope>
</reference>
<dbReference type="STRING" id="1618747.UW02_C0006G0007"/>
<dbReference type="Proteomes" id="UP000034751">
    <property type="component" value="Unassembled WGS sequence"/>
</dbReference>
<proteinExistence type="predicted"/>
<comment type="caution">
    <text evidence="1">The sequence shown here is derived from an EMBL/GenBank/DDBJ whole genome shotgun (WGS) entry which is preliminary data.</text>
</comment>
<accession>A0A0G1FBG0</accession>